<reference evidence="1" key="1">
    <citation type="journal article" date="2020" name="Nature">
        <title>Giant virus diversity and host interactions through global metagenomics.</title>
        <authorList>
            <person name="Schulz F."/>
            <person name="Roux S."/>
            <person name="Paez-Espino D."/>
            <person name="Jungbluth S."/>
            <person name="Walsh D.A."/>
            <person name="Denef V.J."/>
            <person name="McMahon K.D."/>
            <person name="Konstantinidis K.T."/>
            <person name="Eloe-Fadrosh E.A."/>
            <person name="Kyrpides N.C."/>
            <person name="Woyke T."/>
        </authorList>
    </citation>
    <scope>NUCLEOTIDE SEQUENCE</scope>
    <source>
        <strain evidence="1">GVMAG-M-3300023179-4</strain>
    </source>
</reference>
<name>A0A6C0H0B5_9ZZZZ</name>
<evidence type="ECO:0000313" key="1">
    <source>
        <dbReference type="EMBL" id="QHT73847.1"/>
    </source>
</evidence>
<accession>A0A6C0H0B5</accession>
<organism evidence="1">
    <name type="scientific">viral metagenome</name>
    <dbReference type="NCBI Taxonomy" id="1070528"/>
    <lineage>
        <taxon>unclassified sequences</taxon>
        <taxon>metagenomes</taxon>
        <taxon>organismal metagenomes</taxon>
    </lineage>
</organism>
<proteinExistence type="predicted"/>
<sequence length="57" mass="7050">MNYQKKIQKINIERINKDHDIKCHNKNCVKLASYIFNNTYYCWFHRIDLNIKNNFSL</sequence>
<dbReference type="AlphaFoldDB" id="A0A6C0H0B5"/>
<dbReference type="EMBL" id="MN739833">
    <property type="protein sequence ID" value="QHT73847.1"/>
    <property type="molecule type" value="Genomic_DNA"/>
</dbReference>
<protein>
    <submittedName>
        <fullName evidence="1">Uncharacterized protein</fullName>
    </submittedName>
</protein>